<feature type="compositionally biased region" description="Polar residues" evidence="1">
    <location>
        <begin position="82"/>
        <end position="91"/>
    </location>
</feature>
<protein>
    <recommendedName>
        <fullName evidence="4">TSC22 domain family protein 1</fullName>
    </recommendedName>
</protein>
<sequence length="831" mass="83697">MHHPESAGDSAGTRKMAHPAIFTRRGSNTGTSGVSPLTTLASTTISNNLVPTDDYQSPVVMQPPPPAGSSSPGPQHPPHSLNLLSQSQMQPQALPPTGAQIKKKSGFQITSVTPAQISVSTNNSIAEDTESYDDLDESHTEDLSSSEILDVSLSRATDMGGPERSSSEETLSNLHDAETPGTVSPNQPPHPLAQPPPHSAMVNGTVHLHHPHRHHHHHHGHQQVPTPHSGAGPPPVSASGVPVGGASVPATVAGTSGALPGIAQKLPAVAGATLENACAVGGAGPVTQPLGAATGTLSAATGAKISVVNPGVGNVSMLSPGPGRTSSTSSSGGISPGPMNPNSGDALGNSSQNTAVIQQQSGAVGASIAMTTAGTSSSSSMGPTGGGQIGATVAAHPSSMPAAPGPQGLTQIQAPAAAISRFRVVKLDSSSEPFRKGRWTCTEFYEKESAAAPPPPSESVRQAAPEVVACSELESTCGSSVSTVSHYSESVGSGETGGPSAQDRGQASAPGPPQTVAQPQAQPQDIMAPLQKASVAPSGVSYPQGVQPVPVQVGYPPAQQPAAPPPANPAHLMPVTQAGGLPPNFAHHQPVIQAAAQTAAPGTTHLLPPAPGSVPYVAPSANGQMMAAGMPLSANVPTAVAQPLPQGHMQQQGPSPQMAPLTQGAVLPQMLPGNVPELAQPLTRTQQHPPEQQPPPPGTQPPAAPVVSSQVTSNVPPRLPADSRPGLTQGTLPPAQNGRAAPGHGALLPPASALYAGLPSLTATQLQDAHRLLFQHQHQSLFSLPKLAAGQNASEPGVSLGPEHGNGVHALPVSAGLFPLRSLHVDGEEDR</sequence>
<gene>
    <name evidence="2" type="ORF">SKAU_G00251330</name>
</gene>
<proteinExistence type="predicted"/>
<feature type="compositionally biased region" description="Low complexity" evidence="1">
    <location>
        <begin position="319"/>
        <end position="344"/>
    </location>
</feature>
<feature type="region of interest" description="Disordered" evidence="1">
    <location>
        <begin position="683"/>
        <end position="745"/>
    </location>
</feature>
<evidence type="ECO:0000256" key="1">
    <source>
        <dbReference type="SAM" id="MobiDB-lite"/>
    </source>
</evidence>
<dbReference type="AlphaFoldDB" id="A0A9Q1IRM8"/>
<feature type="region of interest" description="Disordered" evidence="1">
    <location>
        <begin position="130"/>
        <end position="243"/>
    </location>
</feature>
<dbReference type="GO" id="GO:0008284">
    <property type="term" value="P:positive regulation of cell population proliferation"/>
    <property type="evidence" value="ECO:0007669"/>
    <property type="project" value="TreeGrafter"/>
</dbReference>
<reference evidence="2" key="1">
    <citation type="journal article" date="2023" name="Science">
        <title>Genome structures resolve the early diversification of teleost fishes.</title>
        <authorList>
            <person name="Parey E."/>
            <person name="Louis A."/>
            <person name="Montfort J."/>
            <person name="Bouchez O."/>
            <person name="Roques C."/>
            <person name="Iampietro C."/>
            <person name="Lluch J."/>
            <person name="Castinel A."/>
            <person name="Donnadieu C."/>
            <person name="Desvignes T."/>
            <person name="Floi Bucao C."/>
            <person name="Jouanno E."/>
            <person name="Wen M."/>
            <person name="Mejri S."/>
            <person name="Dirks R."/>
            <person name="Jansen H."/>
            <person name="Henkel C."/>
            <person name="Chen W.J."/>
            <person name="Zahm M."/>
            <person name="Cabau C."/>
            <person name="Klopp C."/>
            <person name="Thompson A.W."/>
            <person name="Robinson-Rechavi M."/>
            <person name="Braasch I."/>
            <person name="Lecointre G."/>
            <person name="Bobe J."/>
            <person name="Postlethwait J.H."/>
            <person name="Berthelot C."/>
            <person name="Roest Crollius H."/>
            <person name="Guiguen Y."/>
        </authorList>
    </citation>
    <scope>NUCLEOTIDE SEQUENCE</scope>
    <source>
        <strain evidence="2">WJC10195</strain>
    </source>
</reference>
<feature type="compositionally biased region" description="Pro residues" evidence="1">
    <location>
        <begin position="691"/>
        <end position="704"/>
    </location>
</feature>
<dbReference type="Proteomes" id="UP001152622">
    <property type="component" value="Chromosome 9"/>
</dbReference>
<dbReference type="EMBL" id="JAINUF010000009">
    <property type="protein sequence ID" value="KAJ8350003.1"/>
    <property type="molecule type" value="Genomic_DNA"/>
</dbReference>
<feature type="compositionally biased region" description="Basic residues" evidence="1">
    <location>
        <begin position="207"/>
        <end position="221"/>
    </location>
</feature>
<dbReference type="OrthoDB" id="8961796at2759"/>
<accession>A0A9Q1IRM8</accession>
<feature type="compositionally biased region" description="Low complexity" evidence="1">
    <location>
        <begin position="373"/>
        <end position="382"/>
    </location>
</feature>
<dbReference type="PANTHER" id="PTHR46745">
    <property type="entry name" value="TSC22 DOMAIN FAMILY PROTEIN 1"/>
    <property type="match status" value="1"/>
</dbReference>
<evidence type="ECO:0008006" key="4">
    <source>
        <dbReference type="Google" id="ProtNLM"/>
    </source>
</evidence>
<organism evidence="2 3">
    <name type="scientific">Synaphobranchus kaupii</name>
    <name type="common">Kaup's arrowtooth eel</name>
    <dbReference type="NCBI Taxonomy" id="118154"/>
    <lineage>
        <taxon>Eukaryota</taxon>
        <taxon>Metazoa</taxon>
        <taxon>Chordata</taxon>
        <taxon>Craniata</taxon>
        <taxon>Vertebrata</taxon>
        <taxon>Euteleostomi</taxon>
        <taxon>Actinopterygii</taxon>
        <taxon>Neopterygii</taxon>
        <taxon>Teleostei</taxon>
        <taxon>Anguilliformes</taxon>
        <taxon>Synaphobranchidae</taxon>
        <taxon>Synaphobranchus</taxon>
    </lineage>
</organism>
<feature type="region of interest" description="Disordered" evidence="1">
    <location>
        <begin position="1"/>
        <end position="102"/>
    </location>
</feature>
<name>A0A9Q1IRM8_SYNKA</name>
<feature type="compositionally biased region" description="Polar residues" evidence="1">
    <location>
        <begin position="25"/>
        <end position="50"/>
    </location>
</feature>
<comment type="caution">
    <text evidence="2">The sequence shown here is derived from an EMBL/GenBank/DDBJ whole genome shotgun (WGS) entry which is preliminary data.</text>
</comment>
<feature type="region of interest" description="Disordered" evidence="1">
    <location>
        <begin position="316"/>
        <end position="350"/>
    </location>
</feature>
<dbReference type="PANTHER" id="PTHR46745:SF1">
    <property type="entry name" value="TSC22 DOMAIN FAMILY PROTEIN 1"/>
    <property type="match status" value="1"/>
</dbReference>
<dbReference type="GO" id="GO:0005634">
    <property type="term" value="C:nucleus"/>
    <property type="evidence" value="ECO:0007669"/>
    <property type="project" value="TreeGrafter"/>
</dbReference>
<evidence type="ECO:0000313" key="3">
    <source>
        <dbReference type="Proteomes" id="UP001152622"/>
    </source>
</evidence>
<dbReference type="GO" id="GO:0043066">
    <property type="term" value="P:negative regulation of apoptotic process"/>
    <property type="evidence" value="ECO:0007669"/>
    <property type="project" value="TreeGrafter"/>
</dbReference>
<dbReference type="GO" id="GO:0005829">
    <property type="term" value="C:cytosol"/>
    <property type="evidence" value="ECO:0007669"/>
    <property type="project" value="TreeGrafter"/>
</dbReference>
<keyword evidence="3" id="KW-1185">Reference proteome</keyword>
<feature type="region of interest" description="Disordered" evidence="1">
    <location>
        <begin position="373"/>
        <end position="409"/>
    </location>
</feature>
<evidence type="ECO:0000313" key="2">
    <source>
        <dbReference type="EMBL" id="KAJ8350003.1"/>
    </source>
</evidence>
<feature type="region of interest" description="Disordered" evidence="1">
    <location>
        <begin position="484"/>
        <end position="522"/>
    </location>
</feature>
<feature type="compositionally biased region" description="Pro residues" evidence="1">
    <location>
        <begin position="186"/>
        <end position="198"/>
    </location>
</feature>